<name>A0A0E0LQQ9_ORYPU</name>
<feature type="compositionally biased region" description="Low complexity" evidence="4">
    <location>
        <begin position="117"/>
        <end position="126"/>
    </location>
</feature>
<keyword evidence="2 3" id="KW-0539">Nucleus</keyword>
<feature type="region of interest" description="Disordered" evidence="4">
    <location>
        <begin position="153"/>
        <end position="182"/>
    </location>
</feature>
<dbReference type="EnsemblPlants" id="OPUNC08G01340.1">
    <property type="protein sequence ID" value="OPUNC08G01340.1"/>
    <property type="gene ID" value="OPUNC08G01340"/>
</dbReference>
<dbReference type="PANTHER" id="PTHR31874:SF25">
    <property type="entry name" value="CCT MOTIF FAMILY PROTEIN"/>
    <property type="match status" value="1"/>
</dbReference>
<feature type="compositionally biased region" description="Low complexity" evidence="4">
    <location>
        <begin position="153"/>
        <end position="177"/>
    </location>
</feature>
<feature type="compositionally biased region" description="Gly residues" evidence="4">
    <location>
        <begin position="106"/>
        <end position="116"/>
    </location>
</feature>
<dbReference type="Pfam" id="PF06203">
    <property type="entry name" value="CCT"/>
    <property type="match status" value="1"/>
</dbReference>
<evidence type="ECO:0000259" key="5">
    <source>
        <dbReference type="PROSITE" id="PS51017"/>
    </source>
</evidence>
<accession>A0A0E0LQQ9</accession>
<sequence length="404" mass="43534">MASSGGGGARRRKGRRGGRGKVKRKTKYLSLSRFLIKSEEEEVVRSPEVVVVELVPKEEAPSSPEDGGNGGEEEEEKPQMEPFALHPEPSTLFAAAPSLTDILGASVGGGGGGGGESSSAASPGVSGEKELPGEEDELARRALRGRERWVYCSSSSPSATTTTTTSSSCSSAASTGASSGGDGATAARSLLLKLDYEEILAAWAGRGSLYIGGAAATAATAGADHAAAELELDSVFVEVAASPEPAAAVAWSVAEPAARAEKVRRYKEKRQGRLFAKRIRYEVRRLNAVKRPRLKVRHFHYIFADLAPIRHFWFWCLNFLYRAIVANCLSEGPFHKGEGRRRNHIEKPAPAAYIAFPAPSNAMVLVVVERFDILLLHKIGQHGLPLFVSRLVWRTLRFRQVSIE</sequence>
<dbReference type="eggNOG" id="KOG1601">
    <property type="taxonomic scope" value="Eukaryota"/>
</dbReference>
<dbReference type="Proteomes" id="UP000026962">
    <property type="component" value="Chromosome 8"/>
</dbReference>
<feature type="compositionally biased region" description="Basic residues" evidence="4">
    <location>
        <begin position="9"/>
        <end position="24"/>
    </location>
</feature>
<proteinExistence type="predicted"/>
<comment type="subcellular location">
    <subcellularLocation>
        <location evidence="1 3">Nucleus</location>
    </subcellularLocation>
</comment>
<evidence type="ECO:0000313" key="6">
    <source>
        <dbReference type="EnsemblPlants" id="OPUNC08G01340.1"/>
    </source>
</evidence>
<reference evidence="6" key="2">
    <citation type="submission" date="2018-05" db="EMBL/GenBank/DDBJ databases">
        <title>OpunRS2 (Oryza punctata Reference Sequence Version 2).</title>
        <authorList>
            <person name="Zhang J."/>
            <person name="Kudrna D."/>
            <person name="Lee S."/>
            <person name="Talag J."/>
            <person name="Welchert J."/>
            <person name="Wing R.A."/>
        </authorList>
    </citation>
    <scope>NUCLEOTIDE SEQUENCE [LARGE SCALE GENOMIC DNA]</scope>
</reference>
<evidence type="ECO:0000256" key="3">
    <source>
        <dbReference type="PROSITE-ProRule" id="PRU00357"/>
    </source>
</evidence>
<dbReference type="Gramene" id="OPUNC08G01340.1">
    <property type="protein sequence ID" value="OPUNC08G01340.1"/>
    <property type="gene ID" value="OPUNC08G01340"/>
</dbReference>
<dbReference type="PANTHER" id="PTHR31874">
    <property type="entry name" value="CCT MOTIF FAMILY PROTEIN, EXPRESSED"/>
    <property type="match status" value="1"/>
</dbReference>
<organism evidence="6">
    <name type="scientific">Oryza punctata</name>
    <name type="common">Red rice</name>
    <dbReference type="NCBI Taxonomy" id="4537"/>
    <lineage>
        <taxon>Eukaryota</taxon>
        <taxon>Viridiplantae</taxon>
        <taxon>Streptophyta</taxon>
        <taxon>Embryophyta</taxon>
        <taxon>Tracheophyta</taxon>
        <taxon>Spermatophyta</taxon>
        <taxon>Magnoliopsida</taxon>
        <taxon>Liliopsida</taxon>
        <taxon>Poales</taxon>
        <taxon>Poaceae</taxon>
        <taxon>BOP clade</taxon>
        <taxon>Oryzoideae</taxon>
        <taxon>Oryzeae</taxon>
        <taxon>Oryzinae</taxon>
        <taxon>Oryza</taxon>
    </lineage>
</organism>
<evidence type="ECO:0000313" key="7">
    <source>
        <dbReference type="Proteomes" id="UP000026962"/>
    </source>
</evidence>
<dbReference type="GO" id="GO:0006355">
    <property type="term" value="P:regulation of DNA-templated transcription"/>
    <property type="evidence" value="ECO:0007669"/>
    <property type="project" value="TreeGrafter"/>
</dbReference>
<dbReference type="GO" id="GO:0005634">
    <property type="term" value="C:nucleus"/>
    <property type="evidence" value="ECO:0007669"/>
    <property type="project" value="UniProtKB-SubCell"/>
</dbReference>
<evidence type="ECO:0000256" key="1">
    <source>
        <dbReference type="ARBA" id="ARBA00004123"/>
    </source>
</evidence>
<dbReference type="PROSITE" id="PS51017">
    <property type="entry name" value="CCT"/>
    <property type="match status" value="1"/>
</dbReference>
<feature type="region of interest" description="Disordered" evidence="4">
    <location>
        <begin position="104"/>
        <end position="135"/>
    </location>
</feature>
<feature type="region of interest" description="Disordered" evidence="4">
    <location>
        <begin position="1"/>
        <end position="24"/>
    </location>
</feature>
<dbReference type="HOGENOM" id="CLU_057021_0_0_1"/>
<feature type="region of interest" description="Disordered" evidence="4">
    <location>
        <begin position="53"/>
        <end position="85"/>
    </location>
</feature>
<dbReference type="AlphaFoldDB" id="A0A0E0LQQ9"/>
<keyword evidence="7" id="KW-1185">Reference proteome</keyword>
<dbReference type="InterPro" id="IPR052453">
    <property type="entry name" value="CONSTANS-like_ZF"/>
</dbReference>
<protein>
    <recommendedName>
        <fullName evidence="5">CCT domain-containing protein</fullName>
    </recommendedName>
</protein>
<evidence type="ECO:0000256" key="2">
    <source>
        <dbReference type="ARBA" id="ARBA00023242"/>
    </source>
</evidence>
<dbReference type="OMA" id="MEPFALH"/>
<reference evidence="6" key="1">
    <citation type="submission" date="2015-04" db="UniProtKB">
        <authorList>
            <consortium name="EnsemblPlants"/>
        </authorList>
    </citation>
    <scope>IDENTIFICATION</scope>
</reference>
<dbReference type="InterPro" id="IPR010402">
    <property type="entry name" value="CCT_domain"/>
</dbReference>
<feature type="domain" description="CCT" evidence="5">
    <location>
        <begin position="259"/>
        <end position="301"/>
    </location>
</feature>
<evidence type="ECO:0000256" key="4">
    <source>
        <dbReference type="SAM" id="MobiDB-lite"/>
    </source>
</evidence>
<dbReference type="STRING" id="4537.A0A0E0LQQ9"/>